<sequence length="375" mass="41927">MKRVNYCVGCVLLMLASVATAADDNGIQVEAVRRSLPRDVLLQYHDDNGTVRPVKSIDQWQRRRDEIIAAMQSVMGTLPVEDAPREAPSYRVIEEVDCGLYLRRQITYQSEPHGETPAYLCIPKTLLHGDTKGPAVLCLHPTDAQIGYGVVVGLGGKANRQYAMELAERGFVTLSPSYPLLANYQPDLQAGGWKSGTLKAVWDNLRGIDLLQSLPFVDDQPVGAIGHSLGGHNAVYTALFDPRIKAVVSSCGLDSYVDYFEGDPAKWLPEQGWTQTRYMPRLRDYRGRLEEIPFDFHEMIAALAPRPVLIVAPTDDSNFRADSVDRIVAAARPVYQLFEKTDRLQVRHPDCGHDFPDEMREAAYRFLETALSNHE</sequence>
<evidence type="ECO:0000313" key="6">
    <source>
        <dbReference type="EMBL" id="GAA4463207.1"/>
    </source>
</evidence>
<dbReference type="PANTHER" id="PTHR22946">
    <property type="entry name" value="DIENELACTONE HYDROLASE DOMAIN-CONTAINING PROTEIN-RELATED"/>
    <property type="match status" value="1"/>
</dbReference>
<dbReference type="SUPFAM" id="SSF53474">
    <property type="entry name" value="alpha/beta-Hydrolases"/>
    <property type="match status" value="1"/>
</dbReference>
<dbReference type="RefSeq" id="WP_345326187.1">
    <property type="nucleotide sequence ID" value="NZ_BAABGA010000064.1"/>
</dbReference>
<feature type="signal peptide" evidence="4">
    <location>
        <begin position="1"/>
        <end position="21"/>
    </location>
</feature>
<keyword evidence="3" id="KW-0378">Hydrolase</keyword>
<dbReference type="EMBL" id="BAABGA010000064">
    <property type="protein sequence ID" value="GAA4463207.1"/>
    <property type="molecule type" value="Genomic_DNA"/>
</dbReference>
<comment type="caution">
    <text evidence="6">The sequence shown here is derived from an EMBL/GenBank/DDBJ whole genome shotgun (WGS) entry which is preliminary data.</text>
</comment>
<name>A0ABP8NCX0_9BACT</name>
<dbReference type="InterPro" id="IPR054579">
    <property type="entry name" value="GCE-like_dom"/>
</dbReference>
<evidence type="ECO:0000256" key="3">
    <source>
        <dbReference type="ARBA" id="ARBA00022801"/>
    </source>
</evidence>
<dbReference type="InterPro" id="IPR050261">
    <property type="entry name" value="FrsA_esterase"/>
</dbReference>
<evidence type="ECO:0000259" key="5">
    <source>
        <dbReference type="Pfam" id="PF22244"/>
    </source>
</evidence>
<accession>A0ABP8NCX0</accession>
<evidence type="ECO:0000256" key="4">
    <source>
        <dbReference type="SAM" id="SignalP"/>
    </source>
</evidence>
<protein>
    <recommendedName>
        <fullName evidence="5">4-O-methyl-glucuronoyl methylesterase-like domain-containing protein</fullName>
    </recommendedName>
</protein>
<gene>
    <name evidence="6" type="ORF">GCM10023156_48090</name>
</gene>
<keyword evidence="1" id="KW-0719">Serine esterase</keyword>
<feature type="chain" id="PRO_5046657497" description="4-O-methyl-glucuronoyl methylesterase-like domain-containing protein" evidence="4">
    <location>
        <begin position="22"/>
        <end position="375"/>
    </location>
</feature>
<feature type="domain" description="4-O-methyl-glucuronoyl methylesterase-like" evidence="5">
    <location>
        <begin position="197"/>
        <end position="337"/>
    </location>
</feature>
<dbReference type="Pfam" id="PF22244">
    <property type="entry name" value="GCE_fung"/>
    <property type="match status" value="1"/>
</dbReference>
<evidence type="ECO:0000256" key="2">
    <source>
        <dbReference type="ARBA" id="ARBA00022729"/>
    </source>
</evidence>
<reference evidence="7" key="1">
    <citation type="journal article" date="2019" name="Int. J. Syst. Evol. Microbiol.">
        <title>The Global Catalogue of Microorganisms (GCM) 10K type strain sequencing project: providing services to taxonomists for standard genome sequencing and annotation.</title>
        <authorList>
            <consortium name="The Broad Institute Genomics Platform"/>
            <consortium name="The Broad Institute Genome Sequencing Center for Infectious Disease"/>
            <person name="Wu L."/>
            <person name="Ma J."/>
        </authorList>
    </citation>
    <scope>NUCLEOTIDE SEQUENCE [LARGE SCALE GENOMIC DNA]</scope>
    <source>
        <strain evidence="7">JCM 17759</strain>
    </source>
</reference>
<proteinExistence type="predicted"/>
<organism evidence="6 7">
    <name type="scientific">Novipirellula rosea</name>
    <dbReference type="NCBI Taxonomy" id="1031540"/>
    <lineage>
        <taxon>Bacteria</taxon>
        <taxon>Pseudomonadati</taxon>
        <taxon>Planctomycetota</taxon>
        <taxon>Planctomycetia</taxon>
        <taxon>Pirellulales</taxon>
        <taxon>Pirellulaceae</taxon>
        <taxon>Novipirellula</taxon>
    </lineage>
</organism>
<evidence type="ECO:0000313" key="7">
    <source>
        <dbReference type="Proteomes" id="UP001500840"/>
    </source>
</evidence>
<keyword evidence="7" id="KW-1185">Reference proteome</keyword>
<dbReference type="Gene3D" id="3.40.50.1820">
    <property type="entry name" value="alpha/beta hydrolase"/>
    <property type="match status" value="1"/>
</dbReference>
<keyword evidence="2 4" id="KW-0732">Signal</keyword>
<evidence type="ECO:0000256" key="1">
    <source>
        <dbReference type="ARBA" id="ARBA00022487"/>
    </source>
</evidence>
<dbReference type="InterPro" id="IPR029058">
    <property type="entry name" value="AB_hydrolase_fold"/>
</dbReference>
<dbReference type="Proteomes" id="UP001500840">
    <property type="component" value="Unassembled WGS sequence"/>
</dbReference>